<dbReference type="Gene3D" id="3.90.180.10">
    <property type="entry name" value="Medium-chain alcohol dehydrogenases, catalytic domain"/>
    <property type="match status" value="1"/>
</dbReference>
<dbReference type="AlphaFoldDB" id="A0A8T0H131"/>
<name>A0A8T0H131_CERPU</name>
<dbReference type="InterPro" id="IPR011032">
    <property type="entry name" value="GroES-like_sf"/>
</dbReference>
<dbReference type="PROSITE" id="PS01162">
    <property type="entry name" value="QOR_ZETA_CRYSTAL"/>
    <property type="match status" value="1"/>
</dbReference>
<feature type="domain" description="Enoyl reductase (ER)" evidence="1">
    <location>
        <begin position="3"/>
        <end position="261"/>
    </location>
</feature>
<reference evidence="2" key="1">
    <citation type="submission" date="2020-06" db="EMBL/GenBank/DDBJ databases">
        <title>WGS assembly of Ceratodon purpureus strain R40.</title>
        <authorList>
            <person name="Carey S.B."/>
            <person name="Jenkins J."/>
            <person name="Shu S."/>
            <person name="Lovell J.T."/>
            <person name="Sreedasyam A."/>
            <person name="Maumus F."/>
            <person name="Tiley G.P."/>
            <person name="Fernandez-Pozo N."/>
            <person name="Barry K."/>
            <person name="Chen C."/>
            <person name="Wang M."/>
            <person name="Lipzen A."/>
            <person name="Daum C."/>
            <person name="Saski C.A."/>
            <person name="Payton A.C."/>
            <person name="Mcbreen J.C."/>
            <person name="Conrad R.E."/>
            <person name="Kollar L.M."/>
            <person name="Olsson S."/>
            <person name="Huttunen S."/>
            <person name="Landis J.B."/>
            <person name="Wickett N.J."/>
            <person name="Johnson M.G."/>
            <person name="Rensing S.A."/>
            <person name="Grimwood J."/>
            <person name="Schmutz J."/>
            <person name="Mcdaniel S.F."/>
        </authorList>
    </citation>
    <scope>NUCLEOTIDE SEQUENCE</scope>
    <source>
        <strain evidence="2">R40</strain>
    </source>
</reference>
<evidence type="ECO:0000313" key="3">
    <source>
        <dbReference type="Proteomes" id="UP000822688"/>
    </source>
</evidence>
<dbReference type="SMART" id="SM00829">
    <property type="entry name" value="PKS_ER"/>
    <property type="match status" value="1"/>
</dbReference>
<dbReference type="Pfam" id="PF08240">
    <property type="entry name" value="ADH_N"/>
    <property type="match status" value="1"/>
</dbReference>
<gene>
    <name evidence="2" type="ORF">KC19_8G142800</name>
</gene>
<dbReference type="Pfam" id="PF13602">
    <property type="entry name" value="ADH_zinc_N_2"/>
    <property type="match status" value="1"/>
</dbReference>
<dbReference type="PANTHER" id="PTHR44013:SF1">
    <property type="entry name" value="ZINC-TYPE ALCOHOL DEHYDROGENASE-LIKE PROTEIN C16A3.02C"/>
    <property type="match status" value="1"/>
</dbReference>
<evidence type="ECO:0000259" key="1">
    <source>
        <dbReference type="SMART" id="SM00829"/>
    </source>
</evidence>
<proteinExistence type="predicted"/>
<dbReference type="InterPro" id="IPR036291">
    <property type="entry name" value="NAD(P)-bd_dom_sf"/>
</dbReference>
<dbReference type="PANTHER" id="PTHR44013">
    <property type="entry name" value="ZINC-TYPE ALCOHOL DEHYDROGENASE-LIKE PROTEIN C16A3.02C"/>
    <property type="match status" value="1"/>
</dbReference>
<accession>A0A8T0H131</accession>
<dbReference type="CDD" id="cd08267">
    <property type="entry name" value="MDR1"/>
    <property type="match status" value="1"/>
</dbReference>
<protein>
    <recommendedName>
        <fullName evidence="1">Enoyl reductase (ER) domain-containing protein</fullName>
    </recommendedName>
</protein>
<evidence type="ECO:0000313" key="2">
    <source>
        <dbReference type="EMBL" id="KAG0564823.1"/>
    </source>
</evidence>
<dbReference type="InterPro" id="IPR020843">
    <property type="entry name" value="ER"/>
</dbReference>
<dbReference type="InterPro" id="IPR052733">
    <property type="entry name" value="Chloroplast_QOR"/>
</dbReference>
<organism evidence="2 3">
    <name type="scientific">Ceratodon purpureus</name>
    <name type="common">Fire moss</name>
    <name type="synonym">Dicranum purpureum</name>
    <dbReference type="NCBI Taxonomy" id="3225"/>
    <lineage>
        <taxon>Eukaryota</taxon>
        <taxon>Viridiplantae</taxon>
        <taxon>Streptophyta</taxon>
        <taxon>Embryophyta</taxon>
        <taxon>Bryophyta</taxon>
        <taxon>Bryophytina</taxon>
        <taxon>Bryopsida</taxon>
        <taxon>Dicranidae</taxon>
        <taxon>Pseudoditrichales</taxon>
        <taxon>Ditrichaceae</taxon>
        <taxon>Ceratodon</taxon>
    </lineage>
</organism>
<dbReference type="GO" id="GO:0008270">
    <property type="term" value="F:zinc ion binding"/>
    <property type="evidence" value="ECO:0007669"/>
    <property type="project" value="InterPro"/>
</dbReference>
<dbReference type="SUPFAM" id="SSF50129">
    <property type="entry name" value="GroES-like"/>
    <property type="match status" value="1"/>
</dbReference>
<dbReference type="Gene3D" id="3.40.50.720">
    <property type="entry name" value="NAD(P)-binding Rossmann-like Domain"/>
    <property type="match status" value="1"/>
</dbReference>
<comment type="caution">
    <text evidence="2">The sequence shown here is derived from an EMBL/GenBank/DDBJ whole genome shotgun (WGS) entry which is preliminary data.</text>
</comment>
<dbReference type="Proteomes" id="UP000822688">
    <property type="component" value="Chromosome 8"/>
</dbReference>
<dbReference type="GO" id="GO:0016491">
    <property type="term" value="F:oxidoreductase activity"/>
    <property type="evidence" value="ECO:0007669"/>
    <property type="project" value="InterPro"/>
</dbReference>
<dbReference type="EMBL" id="CM026429">
    <property type="protein sequence ID" value="KAG0564823.1"/>
    <property type="molecule type" value="Genomic_DNA"/>
</dbReference>
<dbReference type="InterPro" id="IPR013154">
    <property type="entry name" value="ADH-like_N"/>
</dbReference>
<sequence length="266" mass="27428">MAGTDLAGEVVGLGPGVTSFAIGDKVASWTGTAIGGALAEYAVAPIKSTVKRPANVSAVDGAALGIAGQSALQSLRDYGDIKLDGSSNNKNVLVTAASGGVGTYAVQIAKLGGAHVTATCGSRNIDLIKSLGADEVVDYKTPEGAKFQSPSGKKYDVVIHCADYQAFGAFKPQLASTMAKVIDLTPSPKSLVTAGWQGLTFASHRFVPFLMKSKSDDLALLCNLVSEGKLRTVVDSTTPLSRAEEAWQKQIDGHSTGKVVITVGEE</sequence>
<dbReference type="InterPro" id="IPR002364">
    <property type="entry name" value="Quin_OxRdtase/zeta-crystal_CS"/>
</dbReference>
<dbReference type="SUPFAM" id="SSF51735">
    <property type="entry name" value="NAD(P)-binding Rossmann-fold domains"/>
    <property type="match status" value="1"/>
</dbReference>
<keyword evidence="3" id="KW-1185">Reference proteome</keyword>